<dbReference type="Pfam" id="PF22098">
    <property type="entry name" value="DUF6942"/>
    <property type="match status" value="1"/>
</dbReference>
<evidence type="ECO:0008006" key="3">
    <source>
        <dbReference type="Google" id="ProtNLM"/>
    </source>
</evidence>
<proteinExistence type="predicted"/>
<evidence type="ECO:0000313" key="1">
    <source>
        <dbReference type="EMBL" id="ACJ29012.1"/>
    </source>
</evidence>
<gene>
    <name evidence="1" type="ordered locus">swp_2265</name>
</gene>
<dbReference type="KEGG" id="swp:swp_2265"/>
<dbReference type="eggNOG" id="ENOG5032XUX">
    <property type="taxonomic scope" value="Bacteria"/>
</dbReference>
<dbReference type="STRING" id="225849.swp_2265"/>
<dbReference type="Proteomes" id="UP000000753">
    <property type="component" value="Chromosome"/>
</dbReference>
<dbReference type="EMBL" id="CP000472">
    <property type="protein sequence ID" value="ACJ29012.1"/>
    <property type="molecule type" value="Genomic_DNA"/>
</dbReference>
<dbReference type="OrthoDB" id="6077837at2"/>
<dbReference type="HOGENOM" id="CLU_108934_0_0_6"/>
<reference evidence="1 2" key="1">
    <citation type="journal article" date="2008" name="PLoS ONE">
        <title>Environmental adaptation: genomic analysis of the piezotolerant and psychrotolerant deep-sea iron reducing bacterium Shewanella piezotolerans WP3.</title>
        <authorList>
            <person name="Wang F."/>
            <person name="Wang J."/>
            <person name="Jian H."/>
            <person name="Zhang B."/>
            <person name="Li S."/>
            <person name="Wang F."/>
            <person name="Zeng X."/>
            <person name="Gao L."/>
            <person name="Bartlett D.H."/>
            <person name="Yu J."/>
            <person name="Hu S."/>
            <person name="Xiao X."/>
        </authorList>
    </citation>
    <scope>NUCLEOTIDE SEQUENCE [LARGE SCALE GENOMIC DNA]</scope>
    <source>
        <strain evidence="2">WP3 / JCM 13877</strain>
    </source>
</reference>
<dbReference type="InterPro" id="IPR054222">
    <property type="entry name" value="DUF6942"/>
</dbReference>
<dbReference type="RefSeq" id="WP_020912372.1">
    <property type="nucleotide sequence ID" value="NC_011566.1"/>
</dbReference>
<keyword evidence="2" id="KW-1185">Reference proteome</keyword>
<dbReference type="AlphaFoldDB" id="B8CNP3"/>
<organism evidence="1 2">
    <name type="scientific">Shewanella piezotolerans (strain WP3 / JCM 13877)</name>
    <dbReference type="NCBI Taxonomy" id="225849"/>
    <lineage>
        <taxon>Bacteria</taxon>
        <taxon>Pseudomonadati</taxon>
        <taxon>Pseudomonadota</taxon>
        <taxon>Gammaproteobacteria</taxon>
        <taxon>Alteromonadales</taxon>
        <taxon>Shewanellaceae</taxon>
        <taxon>Shewanella</taxon>
    </lineage>
</organism>
<evidence type="ECO:0000313" key="2">
    <source>
        <dbReference type="Proteomes" id="UP000000753"/>
    </source>
</evidence>
<sequence length="153" mass="17482">MIGTQQASTCFYLPTPPELTEKWSHLDVDATQALIELNGNHWRKVLTIMAKIVVKEQDWRQYRDRHLLKQGESIAIGANNLCREAQLHIICGKKSADDLNLDSAEFVPLDMQGTSLLKHPNKDIYLCPYLDYRQFPNIQINLLRQALGLAPLN</sequence>
<name>B8CNP3_SHEPW</name>
<accession>B8CNP3</accession>
<protein>
    <recommendedName>
        <fullName evidence="3">Orphan protein</fullName>
    </recommendedName>
</protein>